<evidence type="ECO:0000313" key="2">
    <source>
        <dbReference type="Proteomes" id="UP001558850"/>
    </source>
</evidence>
<gene>
    <name evidence="1" type="ORF">AB4Y32_30770</name>
</gene>
<dbReference type="Proteomes" id="UP001558850">
    <property type="component" value="Unassembled WGS sequence"/>
</dbReference>
<dbReference type="EMBL" id="JBFRCH010000027">
    <property type="protein sequence ID" value="MEX3936122.1"/>
    <property type="molecule type" value="Genomic_DNA"/>
</dbReference>
<reference evidence="1" key="1">
    <citation type="submission" date="2024-07" db="EMBL/GenBank/DDBJ databases">
        <title>A survey of Mimosa microsymbionts across Brazilian biomes reveals a high diversity of Paraburkholderia nodulating endemic species, but also that Cupriavidus is common as a symbiont of widespread species.</title>
        <authorList>
            <person name="Rouws L."/>
            <person name="Barauna A."/>
            <person name="Beukes C."/>
            <person name="Rouws J.R.C."/>
            <person name="De Faria S.M."/>
            <person name="Gross E."/>
            <person name="Bueno Dos Reis Junior F."/>
            <person name="Simon M.F."/>
            <person name="Maluk M."/>
            <person name="Odee D.W."/>
            <person name="Kenicer G."/>
            <person name="Young J.P.W."/>
            <person name="Reis V.M."/>
            <person name="Zilli J."/>
            <person name="James E.K."/>
        </authorList>
    </citation>
    <scope>NUCLEOTIDE SEQUENCE</scope>
    <source>
        <strain evidence="1">EG181B</strain>
    </source>
</reference>
<proteinExistence type="predicted"/>
<sequence length="449" mass="47475">MIGGDQGANVFDSRPIGLMQWRIFFLLALVAMVDGFNAQALSIIAPALASEWHFDSAVMTRLFVAALCGTAIGSCSFGWIADRVGRKPVLLSALAVMGIFSFAAANSSTVFELGSFRFIEGVGLGAALPNILTLTVEYSPERHRNIMVNAVMCGFPVGGAVGGMIVGHLLHHYGWRSALVLGGVASLMLVPILALGLVESLRFLSTRNDAGAKIDSIMQKMGIREAIKLPTLRPQHTRVPVRAILSSELRFGTIVLWVMSACANIIQYFLISWSPWMLKATGVSASEAAYGAVALGVGSTLGALAIGRVMDRLGAYAVVAIGYLLSVFTIVGISFAIGLSMQVVLIAIFAAGVFVVGARFGVSALTTGYFPTQIRATGVSSCYGFSQVGSVLGPLVGGMLISIPLDYPSVFRFATIPAILNAILGYALYRRLRSGQDRSILVANLGGER</sequence>
<name>A0ACC6U986_9BURK</name>
<accession>A0ACC6U986</accession>
<keyword evidence="2" id="KW-1185">Reference proteome</keyword>
<protein>
    <submittedName>
        <fullName evidence="1">MFS transporter</fullName>
    </submittedName>
</protein>
<comment type="caution">
    <text evidence="1">The sequence shown here is derived from an EMBL/GenBank/DDBJ whole genome shotgun (WGS) entry which is preliminary data.</text>
</comment>
<evidence type="ECO:0000313" key="1">
    <source>
        <dbReference type="EMBL" id="MEX3936122.1"/>
    </source>
</evidence>
<organism evidence="1 2">
    <name type="scientific">Paraburkholderia phymatum</name>
    <dbReference type="NCBI Taxonomy" id="148447"/>
    <lineage>
        <taxon>Bacteria</taxon>
        <taxon>Pseudomonadati</taxon>
        <taxon>Pseudomonadota</taxon>
        <taxon>Betaproteobacteria</taxon>
        <taxon>Burkholderiales</taxon>
        <taxon>Burkholderiaceae</taxon>
        <taxon>Paraburkholderia</taxon>
    </lineage>
</organism>